<comment type="caution">
    <text evidence="2">The sequence shown here is derived from an EMBL/GenBank/DDBJ whole genome shotgun (WGS) entry which is preliminary data.</text>
</comment>
<accession>A0ABW9Y1Q8</accession>
<gene>
    <name evidence="2" type="ORF">GU920_00825</name>
</gene>
<keyword evidence="3" id="KW-1185">Reference proteome</keyword>
<dbReference type="Proteomes" id="UP001517376">
    <property type="component" value="Unassembled WGS sequence"/>
</dbReference>
<dbReference type="InterPro" id="IPR007936">
    <property type="entry name" value="VapE-like_dom"/>
</dbReference>
<reference evidence="3" key="1">
    <citation type="submission" date="2020-01" db="EMBL/GenBank/DDBJ databases">
        <title>Sphingomonas sp. strain CSW-10.</title>
        <authorList>
            <person name="Chen W.-M."/>
        </authorList>
    </citation>
    <scope>NUCLEOTIDE SEQUENCE [LARGE SCALE GENOMIC DNA]</scope>
    <source>
        <strain evidence="3">CCP-1</strain>
    </source>
</reference>
<evidence type="ECO:0000259" key="1">
    <source>
        <dbReference type="Pfam" id="PF05272"/>
    </source>
</evidence>
<evidence type="ECO:0000313" key="2">
    <source>
        <dbReference type="EMBL" id="NBE06071.1"/>
    </source>
</evidence>
<sequence length="765" mass="84511">MATEFQPNPTKAVQFYRWLHPDGPLHIETMASVGPAKPIVRQFAPGEEAQAVEFISAANNDDSRRNVYFLSTAKFLKGSRKKENLSFAQTLHVDLDNKDYPGTEAEQLDRILAVLLDPNVRPKGVPEPSAVWCTGGGCQAIWKLSEPIAVEAAEALNLAILAATQGGPGTHNADRLLRLAWTMNWLNDKKRAAGRQPATAWQVHPVRLDAPPKTYRPADFLVKAPKSKGTSEQLKGAGLSGPEEIAPLPLSSNLMEIVPFDPKWVDAIISGKNPPHHDYSSRSELVLAVSLWLLSQGVLPGHVLSIITAPDLGISAHVRESPDVMRYAQRQVKRAMALLEARRGDWPVLNEKLQPVAHHPKNVRYALARLGVDAQRNLFNKTDEVRGAGLDGRDLNDIAEILCSQIGRELDFAATPAAIKRELLAIAHENPYHPVYDYLDGLTWDGTPRIDRWLATYCGADDTELNREFSSKLLIAAVRRIKQPGCKFDTMLVLEGPQGAGKSQVAQRLAVRDEWFCGSLDLKSDDKTKAELLARAWIVECQELDGLTKATSQNLKRFLSTATDSYRRAYGRDAGEYPRHCIILGTTNEGAYLRDLTGNRRVWPVMVGQIDLVRFSADLDQLWAEAVVREQAGESITLSPHLWAAAAEAQGQRMVGDAYADVLEDTFGDLTGRVSMDSVKFLLGLDTARMSPLDTKRIMAAMTTLGWEYGTHRLHDLSGRVKTQRKGFARGGDDDRKREFIAKRMDGGGVVLLPVRGASDDEPPF</sequence>
<dbReference type="Pfam" id="PF05272">
    <property type="entry name" value="VapE-like_dom"/>
    <property type="match status" value="1"/>
</dbReference>
<dbReference type="EMBL" id="JAAATW010000001">
    <property type="protein sequence ID" value="NBE06071.1"/>
    <property type="molecule type" value="Genomic_DNA"/>
</dbReference>
<dbReference type="RefSeq" id="WP_161764991.1">
    <property type="nucleotide sequence ID" value="NZ_JAAATW010000001.1"/>
</dbReference>
<dbReference type="PANTHER" id="PTHR34985:SF1">
    <property type="entry name" value="SLR0554 PROTEIN"/>
    <property type="match status" value="1"/>
</dbReference>
<evidence type="ECO:0000313" key="3">
    <source>
        <dbReference type="Proteomes" id="UP001517376"/>
    </source>
</evidence>
<dbReference type="Gene3D" id="3.30.70.1790">
    <property type="entry name" value="RepB DNA-primase, N-terminal domain"/>
    <property type="match status" value="1"/>
</dbReference>
<protein>
    <recommendedName>
        <fullName evidence="1">Virulence-associated protein E-like domain-containing protein</fullName>
    </recommendedName>
</protein>
<dbReference type="InterPro" id="IPR027417">
    <property type="entry name" value="P-loop_NTPase"/>
</dbReference>
<dbReference type="SUPFAM" id="SSF52540">
    <property type="entry name" value="P-loop containing nucleoside triphosphate hydrolases"/>
    <property type="match status" value="1"/>
</dbReference>
<feature type="domain" description="Virulence-associated protein E-like" evidence="1">
    <location>
        <begin position="439"/>
        <end position="654"/>
    </location>
</feature>
<dbReference type="PANTHER" id="PTHR34985">
    <property type="entry name" value="SLR0554 PROTEIN"/>
    <property type="match status" value="1"/>
</dbReference>
<name>A0ABW9Y1Q8_9RHOB</name>
<proteinExistence type="predicted"/>
<organism evidence="2 3">
    <name type="scientific">Paragemmobacter ruber</name>
    <dbReference type="NCBI Taxonomy" id="1985673"/>
    <lineage>
        <taxon>Bacteria</taxon>
        <taxon>Pseudomonadati</taxon>
        <taxon>Pseudomonadota</taxon>
        <taxon>Alphaproteobacteria</taxon>
        <taxon>Rhodobacterales</taxon>
        <taxon>Paracoccaceae</taxon>
        <taxon>Paragemmobacter</taxon>
    </lineage>
</organism>